<gene>
    <name evidence="1" type="ORF">PLOB_00022245</name>
</gene>
<dbReference type="EMBL" id="CALNXK010000026">
    <property type="protein sequence ID" value="CAH3113373.1"/>
    <property type="molecule type" value="Genomic_DNA"/>
</dbReference>
<keyword evidence="2" id="KW-1185">Reference proteome</keyword>
<reference evidence="1 2" key="1">
    <citation type="submission" date="2022-05" db="EMBL/GenBank/DDBJ databases">
        <authorList>
            <consortium name="Genoscope - CEA"/>
            <person name="William W."/>
        </authorList>
    </citation>
    <scope>NUCLEOTIDE SEQUENCE [LARGE SCALE GENOMIC DNA]</scope>
</reference>
<comment type="caution">
    <text evidence="1">The sequence shown here is derived from an EMBL/GenBank/DDBJ whole genome shotgun (WGS) entry which is preliminary data.</text>
</comment>
<organism evidence="1 2">
    <name type="scientific">Porites lobata</name>
    <dbReference type="NCBI Taxonomy" id="104759"/>
    <lineage>
        <taxon>Eukaryota</taxon>
        <taxon>Metazoa</taxon>
        <taxon>Cnidaria</taxon>
        <taxon>Anthozoa</taxon>
        <taxon>Hexacorallia</taxon>
        <taxon>Scleractinia</taxon>
        <taxon>Fungiina</taxon>
        <taxon>Poritidae</taxon>
        <taxon>Porites</taxon>
    </lineage>
</organism>
<proteinExistence type="predicted"/>
<dbReference type="Proteomes" id="UP001159405">
    <property type="component" value="Unassembled WGS sequence"/>
</dbReference>
<evidence type="ECO:0000313" key="1">
    <source>
        <dbReference type="EMBL" id="CAH3113373.1"/>
    </source>
</evidence>
<evidence type="ECO:0000313" key="2">
    <source>
        <dbReference type="Proteomes" id="UP001159405"/>
    </source>
</evidence>
<sequence>VARISKVRKENPLKGFIYLQGNRNLLDCITSKRSDGYTTNRLDQVFNI</sequence>
<protein>
    <submittedName>
        <fullName evidence="1">Uncharacterized protein</fullName>
    </submittedName>
</protein>
<feature type="non-terminal residue" evidence="1">
    <location>
        <position position="1"/>
    </location>
</feature>
<accession>A0ABN8NMC6</accession>
<name>A0ABN8NMC6_9CNID</name>